<dbReference type="NCBIfam" id="TIGR00229">
    <property type="entry name" value="sensory_box"/>
    <property type="match status" value="3"/>
</dbReference>
<keyword evidence="1" id="KW-0175">Coiled coil</keyword>
<feature type="domain" description="PAS" evidence="3">
    <location>
        <begin position="386"/>
        <end position="431"/>
    </location>
</feature>
<dbReference type="STRING" id="644295.Metev_1291"/>
<dbReference type="AlphaFoldDB" id="D7E7T1"/>
<dbReference type="InterPro" id="IPR005467">
    <property type="entry name" value="His_kinase_dom"/>
</dbReference>
<dbReference type="PANTHER" id="PTHR43065:SF23">
    <property type="entry name" value="SENSOR HISTIDINE KINASE PDTAS"/>
    <property type="match status" value="1"/>
</dbReference>
<dbReference type="SUPFAM" id="SSF55874">
    <property type="entry name" value="ATPase domain of HSP90 chaperone/DNA topoisomerase II/histidine kinase"/>
    <property type="match status" value="1"/>
</dbReference>
<dbReference type="PROSITE" id="PS50109">
    <property type="entry name" value="HIS_KIN"/>
    <property type="match status" value="1"/>
</dbReference>
<feature type="domain" description="PAS" evidence="3">
    <location>
        <begin position="259"/>
        <end position="329"/>
    </location>
</feature>
<dbReference type="Gene3D" id="3.30.450.20">
    <property type="entry name" value="PAS domain"/>
    <property type="match status" value="5"/>
</dbReference>
<sequence>MIFREASKISNNVLNSLYMVMNEGVCFHEIIYDKKGYPVDYLIIDCNPAYESTIGLKKDEVLGKKASEVYGTDEPPHLSTYAKVAETGEQTYFETYFPPFDKYFKISAISPEKGKFVTIFNDITEYKKLKDDLQQTITEFNYLFDSMEDALFVGDLEGNILDVNETAVKRLGYSKKEILSMHVKDIDGLYNENGVKTKLMNLPENGKQRFESVHVTNNGNKIPVEINSNLISYRGKTAVLSVVRNITDRKNAENQIQRKVEEQKALLSSTPAYVYLKDSKLNYLTANDAFCKGVGLPVENIKGKNDFDLFSGNDAEKFRSDDASVMNSGKPIYNFEETYTTSKCEKRWALTSKVPYFDVEGNVIGIVGSSLDITERKRMHERLEKSEYEKRVILDSTSEIVVYHDLEGRILWCNKAATKFTGLNGSDLIGQYCYKLLYNKSEICDNCLINEILKTGKHQEETVTFTDRILNIKKDPVRDTSGDIIGIISVGNDITDKVKTEEKIQRYAEELEKMNRELEHRVRKQTEEIINAERTRELELHHRIKNNLQVISSLLSLQSENFTDGKVKDAFIDTQNRVISMSLVHNKLYQTNGLENVNSKDYIEDLVDHLVGLYGGSNITIKIDVQDIYFGIDTIIPLGMIITELLSNSLKYAFFDDEQGEVYVGLYQNDEEYYKLIVADNGKGFSEEIDIEEPNTLGLQLVNSLVDQINGDLEVETINGTKFVIKFTC</sequence>
<protein>
    <submittedName>
        <fullName evidence="5">Signal transduction histidine kinase</fullName>
    </submittedName>
</protein>
<dbReference type="InterPro" id="IPR003594">
    <property type="entry name" value="HATPase_dom"/>
</dbReference>
<feature type="domain" description="PAC" evidence="4">
    <location>
        <begin position="333"/>
        <end position="385"/>
    </location>
</feature>
<dbReference type="EMBL" id="CP002069">
    <property type="protein sequence ID" value="ADI74154.1"/>
    <property type="molecule type" value="Genomic_DNA"/>
</dbReference>
<reference evidence="5 6" key="1">
    <citation type="submission" date="2010-06" db="EMBL/GenBank/DDBJ databases">
        <title>Complete sequence chromosome of Methanohalobium evestigatum Z-7303.</title>
        <authorList>
            <consortium name="US DOE Joint Genome Institute"/>
            <person name="Lucas S."/>
            <person name="Copeland A."/>
            <person name="Lapidus A."/>
            <person name="Cheng J.-F."/>
            <person name="Bruce D."/>
            <person name="Goodwin L."/>
            <person name="Pitluck S."/>
            <person name="Saunders E."/>
            <person name="Detter J.C."/>
            <person name="Han C."/>
            <person name="Tapia R."/>
            <person name="Land M."/>
            <person name="Hauser L."/>
            <person name="Kyrpides N."/>
            <person name="Mikhailova N."/>
            <person name="Sieprawska-Lupa M."/>
            <person name="Whitman W.B."/>
            <person name="Anderson I."/>
            <person name="Woyke T."/>
        </authorList>
    </citation>
    <scope>NUCLEOTIDE SEQUENCE [LARGE SCALE GENOMIC DNA]</scope>
    <source>
        <strain evidence="6">ATCC BAA-1072 / DSM 3721 / NBRC 107634 / OCM 161 / Z-7303</strain>
    </source>
</reference>
<dbReference type="Proteomes" id="UP000000391">
    <property type="component" value="Chromosome"/>
</dbReference>
<proteinExistence type="predicted"/>
<evidence type="ECO:0000313" key="6">
    <source>
        <dbReference type="Proteomes" id="UP000000391"/>
    </source>
</evidence>
<dbReference type="PROSITE" id="PS50112">
    <property type="entry name" value="PAS"/>
    <property type="match status" value="3"/>
</dbReference>
<feature type="domain" description="Histidine kinase" evidence="2">
    <location>
        <begin position="539"/>
        <end position="729"/>
    </location>
</feature>
<dbReference type="Pfam" id="PF07568">
    <property type="entry name" value="HisKA_2"/>
    <property type="match status" value="1"/>
</dbReference>
<name>D7E7T1_METEZ</name>
<dbReference type="Pfam" id="PF08448">
    <property type="entry name" value="PAS_4"/>
    <property type="match status" value="1"/>
</dbReference>
<dbReference type="InterPro" id="IPR013656">
    <property type="entry name" value="PAS_4"/>
</dbReference>
<accession>D7E7T1</accession>
<dbReference type="InterPro" id="IPR001610">
    <property type="entry name" value="PAC"/>
</dbReference>
<keyword evidence="6" id="KW-1185">Reference proteome</keyword>
<dbReference type="PROSITE" id="PS50113">
    <property type="entry name" value="PAC"/>
    <property type="match status" value="3"/>
</dbReference>
<dbReference type="SMART" id="SM00091">
    <property type="entry name" value="PAS"/>
    <property type="match status" value="4"/>
</dbReference>
<feature type="domain" description="PAC" evidence="4">
    <location>
        <begin position="454"/>
        <end position="506"/>
    </location>
</feature>
<evidence type="ECO:0000259" key="2">
    <source>
        <dbReference type="PROSITE" id="PS50109"/>
    </source>
</evidence>
<dbReference type="Gene3D" id="3.30.565.10">
    <property type="entry name" value="Histidine kinase-like ATPase, C-terminal domain"/>
    <property type="match status" value="1"/>
</dbReference>
<feature type="coiled-coil region" evidence="1">
    <location>
        <begin position="497"/>
        <end position="535"/>
    </location>
</feature>
<dbReference type="InterPro" id="IPR036890">
    <property type="entry name" value="HATPase_C_sf"/>
</dbReference>
<dbReference type="InterPro" id="IPR000700">
    <property type="entry name" value="PAS-assoc_C"/>
</dbReference>
<dbReference type="GO" id="GO:0016301">
    <property type="term" value="F:kinase activity"/>
    <property type="evidence" value="ECO:0007669"/>
    <property type="project" value="UniProtKB-KW"/>
</dbReference>
<dbReference type="SUPFAM" id="SSF55785">
    <property type="entry name" value="PYP-like sensor domain (PAS domain)"/>
    <property type="match status" value="4"/>
</dbReference>
<dbReference type="CDD" id="cd00130">
    <property type="entry name" value="PAS"/>
    <property type="match status" value="4"/>
</dbReference>
<dbReference type="InterPro" id="IPR000014">
    <property type="entry name" value="PAS"/>
</dbReference>
<dbReference type="InterPro" id="IPR011495">
    <property type="entry name" value="Sig_transdc_His_kin_sub2_dim/P"/>
</dbReference>
<dbReference type="Pfam" id="PF13426">
    <property type="entry name" value="PAS_9"/>
    <property type="match status" value="3"/>
</dbReference>
<keyword evidence="5" id="KW-0418">Kinase</keyword>
<keyword evidence="5" id="KW-0808">Transferase</keyword>
<dbReference type="PANTHER" id="PTHR43065">
    <property type="entry name" value="SENSOR HISTIDINE KINASE"/>
    <property type="match status" value="1"/>
</dbReference>
<dbReference type="KEGG" id="mev:Metev_1291"/>
<organism evidence="5 6">
    <name type="scientific">Methanohalobium evestigatum (strain ATCC BAA-1072 / DSM 3721 / NBRC 107634 / OCM 161 / Z-7303)</name>
    <dbReference type="NCBI Taxonomy" id="644295"/>
    <lineage>
        <taxon>Archaea</taxon>
        <taxon>Methanobacteriati</taxon>
        <taxon>Methanobacteriota</taxon>
        <taxon>Stenosarchaea group</taxon>
        <taxon>Methanomicrobia</taxon>
        <taxon>Methanosarcinales</taxon>
        <taxon>Methanosarcinaceae</taxon>
        <taxon>Methanohalobium</taxon>
    </lineage>
</organism>
<evidence type="ECO:0000313" key="5">
    <source>
        <dbReference type="EMBL" id="ADI74154.1"/>
    </source>
</evidence>
<feature type="domain" description="PAC" evidence="4">
    <location>
        <begin position="208"/>
        <end position="258"/>
    </location>
</feature>
<dbReference type="Pfam" id="PF02518">
    <property type="entry name" value="HATPase_c"/>
    <property type="match status" value="1"/>
</dbReference>
<evidence type="ECO:0000256" key="1">
    <source>
        <dbReference type="SAM" id="Coils"/>
    </source>
</evidence>
<evidence type="ECO:0000259" key="3">
    <source>
        <dbReference type="PROSITE" id="PS50112"/>
    </source>
</evidence>
<dbReference type="SMART" id="SM00086">
    <property type="entry name" value="PAC"/>
    <property type="match status" value="2"/>
</dbReference>
<gene>
    <name evidence="5" type="ordered locus">Metev_1291</name>
</gene>
<evidence type="ECO:0000259" key="4">
    <source>
        <dbReference type="PROSITE" id="PS50113"/>
    </source>
</evidence>
<dbReference type="HOGENOM" id="CLU_000445_114_57_2"/>
<dbReference type="InterPro" id="IPR035965">
    <property type="entry name" value="PAS-like_dom_sf"/>
</dbReference>
<feature type="domain" description="PAS" evidence="3">
    <location>
        <begin position="136"/>
        <end position="180"/>
    </location>
</feature>
<dbReference type="SMART" id="SM00387">
    <property type="entry name" value="HATPase_c"/>
    <property type="match status" value="1"/>
</dbReference>